<accession>A0A562P7I8</accession>
<feature type="transmembrane region" description="Helical" evidence="1">
    <location>
        <begin position="6"/>
        <end position="26"/>
    </location>
</feature>
<evidence type="ECO:0000313" key="5">
    <source>
        <dbReference type="Proteomes" id="UP000437862"/>
    </source>
</evidence>
<feature type="transmembrane region" description="Helical" evidence="1">
    <location>
        <begin position="54"/>
        <end position="79"/>
    </location>
</feature>
<sequence>MLAFLAEIRPLMTAIVFVCAAVNLHYQRRYKKEGHSSPGYFWLRWKEGHTDGKAVVVCSVIALTCGFLSIASLFAPAMLR</sequence>
<dbReference type="EMBL" id="CP046904">
    <property type="protein sequence ID" value="QGZ40753.1"/>
    <property type="molecule type" value="Genomic_DNA"/>
</dbReference>
<protein>
    <submittedName>
        <fullName evidence="3">Uncharacterized protein</fullName>
    </submittedName>
</protein>
<keyword evidence="1" id="KW-0812">Transmembrane</keyword>
<evidence type="ECO:0000313" key="3">
    <source>
        <dbReference type="EMBL" id="TWI40361.1"/>
    </source>
</evidence>
<evidence type="ECO:0000256" key="1">
    <source>
        <dbReference type="SAM" id="Phobius"/>
    </source>
</evidence>
<proteinExistence type="predicted"/>
<evidence type="ECO:0000313" key="2">
    <source>
        <dbReference type="EMBL" id="QGZ40753.1"/>
    </source>
</evidence>
<keyword evidence="5" id="KW-1185">Reference proteome</keyword>
<dbReference type="EMBL" id="VLKW01000021">
    <property type="protein sequence ID" value="TWI40361.1"/>
    <property type="molecule type" value="Genomic_DNA"/>
</dbReference>
<reference evidence="3 4" key="1">
    <citation type="journal article" date="2015" name="Stand. Genomic Sci.">
        <title>Genomic Encyclopedia of Bacterial and Archaeal Type Strains, Phase III: the genomes of soil and plant-associated and newly described type strains.</title>
        <authorList>
            <person name="Whitman W.B."/>
            <person name="Woyke T."/>
            <person name="Klenk H.P."/>
            <person name="Zhou Y."/>
            <person name="Lilburn T.G."/>
            <person name="Beck B.J."/>
            <person name="De Vos P."/>
            <person name="Vandamme P."/>
            <person name="Eisen J.A."/>
            <person name="Garrity G."/>
            <person name="Hugenholtz P."/>
            <person name="Kyrpides N.C."/>
        </authorList>
    </citation>
    <scope>NUCLEOTIDE SEQUENCE [LARGE SCALE GENOMIC DNA]</scope>
    <source>
        <strain evidence="3 4">CGMCC 1.10685</strain>
    </source>
</reference>
<reference evidence="2 5" key="3">
    <citation type="submission" date="2019-12" db="EMBL/GenBank/DDBJ databases">
        <title>Draft Genome Sequences of Six Type Strains of the Genus Massilia.</title>
        <authorList>
            <person name="Miess H."/>
            <person name="Frediansyah A."/>
            <person name="Goeker M."/>
            <person name="Gross H."/>
        </authorList>
    </citation>
    <scope>NUCLEOTIDE SEQUENCE [LARGE SCALE GENOMIC DNA]</scope>
    <source>
        <strain evidence="2 5">DSM 26639</strain>
    </source>
</reference>
<keyword evidence="1" id="KW-1133">Transmembrane helix</keyword>
<name>A0A562P7I8_9BURK</name>
<dbReference type="Proteomes" id="UP000437862">
    <property type="component" value="Chromosome"/>
</dbReference>
<dbReference type="RefSeq" id="WP_145882139.1">
    <property type="nucleotide sequence ID" value="NZ_CP046904.1"/>
</dbReference>
<evidence type="ECO:0000313" key="4">
    <source>
        <dbReference type="Proteomes" id="UP000315112"/>
    </source>
</evidence>
<gene>
    <name evidence="2" type="ORF">GO485_17900</name>
    <name evidence="3" type="ORF">IP92_05863</name>
</gene>
<keyword evidence="1" id="KW-0472">Membrane</keyword>
<dbReference type="AlphaFoldDB" id="A0A562P7I8"/>
<dbReference type="Proteomes" id="UP000315112">
    <property type="component" value="Unassembled WGS sequence"/>
</dbReference>
<organism evidence="3 4">
    <name type="scientific">Pseudoduganella flava</name>
    <dbReference type="NCBI Taxonomy" id="871742"/>
    <lineage>
        <taxon>Bacteria</taxon>
        <taxon>Pseudomonadati</taxon>
        <taxon>Pseudomonadota</taxon>
        <taxon>Betaproteobacteria</taxon>
        <taxon>Burkholderiales</taxon>
        <taxon>Oxalobacteraceae</taxon>
        <taxon>Telluria group</taxon>
        <taxon>Pseudoduganella</taxon>
    </lineage>
</organism>
<reference evidence="3" key="2">
    <citation type="submission" date="2019-07" db="EMBL/GenBank/DDBJ databases">
        <authorList>
            <person name="Whitman W."/>
            <person name="Huntemann M."/>
            <person name="Clum A."/>
            <person name="Pillay M."/>
            <person name="Palaniappan K."/>
            <person name="Varghese N."/>
            <person name="Mikhailova N."/>
            <person name="Stamatis D."/>
            <person name="Reddy T."/>
            <person name="Daum C."/>
            <person name="Shapiro N."/>
            <person name="Ivanova N."/>
            <person name="Kyrpides N."/>
            <person name="Woyke T."/>
        </authorList>
    </citation>
    <scope>NUCLEOTIDE SEQUENCE</scope>
    <source>
        <strain evidence="3">CGMCC 1.10685</strain>
    </source>
</reference>